<name>A0A2I0JQZ7_PUNGR</name>
<gene>
    <name evidence="1" type="ORF">CRG98_021268</name>
</gene>
<dbReference type="EMBL" id="PGOL01001404">
    <property type="protein sequence ID" value="PKI58330.1"/>
    <property type="molecule type" value="Genomic_DNA"/>
</dbReference>
<keyword evidence="2" id="KW-1185">Reference proteome</keyword>
<comment type="caution">
    <text evidence="1">The sequence shown here is derived from an EMBL/GenBank/DDBJ whole genome shotgun (WGS) entry which is preliminary data.</text>
</comment>
<organism evidence="1 2">
    <name type="scientific">Punica granatum</name>
    <name type="common">Pomegranate</name>
    <dbReference type="NCBI Taxonomy" id="22663"/>
    <lineage>
        <taxon>Eukaryota</taxon>
        <taxon>Viridiplantae</taxon>
        <taxon>Streptophyta</taxon>
        <taxon>Embryophyta</taxon>
        <taxon>Tracheophyta</taxon>
        <taxon>Spermatophyta</taxon>
        <taxon>Magnoliopsida</taxon>
        <taxon>eudicotyledons</taxon>
        <taxon>Gunneridae</taxon>
        <taxon>Pentapetalae</taxon>
        <taxon>rosids</taxon>
        <taxon>malvids</taxon>
        <taxon>Myrtales</taxon>
        <taxon>Lythraceae</taxon>
        <taxon>Punica</taxon>
    </lineage>
</organism>
<reference evidence="1 2" key="1">
    <citation type="submission" date="2017-11" db="EMBL/GenBank/DDBJ databases">
        <title>De-novo sequencing of pomegranate (Punica granatum L.) genome.</title>
        <authorList>
            <person name="Akparov Z."/>
            <person name="Amiraslanov A."/>
            <person name="Hajiyeva S."/>
            <person name="Abbasov M."/>
            <person name="Kaur K."/>
            <person name="Hamwieh A."/>
            <person name="Solovyev V."/>
            <person name="Salamov A."/>
            <person name="Braich B."/>
            <person name="Kosarev P."/>
            <person name="Mahmoud A."/>
            <person name="Hajiyev E."/>
            <person name="Babayeva S."/>
            <person name="Izzatullayeva V."/>
            <person name="Mammadov A."/>
            <person name="Mammadov A."/>
            <person name="Sharifova S."/>
            <person name="Ojaghi J."/>
            <person name="Eynullazada K."/>
            <person name="Bayramov B."/>
            <person name="Abdulazimova A."/>
            <person name="Shahmuradov I."/>
        </authorList>
    </citation>
    <scope>NUCLEOTIDE SEQUENCE [LARGE SCALE GENOMIC DNA]</scope>
    <source>
        <strain evidence="2">cv. AG2017</strain>
        <tissue evidence="1">Leaf</tissue>
    </source>
</reference>
<dbReference type="AlphaFoldDB" id="A0A2I0JQZ7"/>
<evidence type="ECO:0000313" key="2">
    <source>
        <dbReference type="Proteomes" id="UP000233551"/>
    </source>
</evidence>
<dbReference type="Proteomes" id="UP000233551">
    <property type="component" value="Unassembled WGS sequence"/>
</dbReference>
<evidence type="ECO:0000313" key="1">
    <source>
        <dbReference type="EMBL" id="PKI58330.1"/>
    </source>
</evidence>
<proteinExistence type="predicted"/>
<protein>
    <submittedName>
        <fullName evidence="1">Uncharacterized protein</fullName>
    </submittedName>
</protein>
<sequence>MWLMLLEGSSKGEYFALLTDNNLNVKVCARKIGEEEANWGFLFLLFIFFKLPESPSPLQPLLMSTTFCGAADATRRKTDRANLMRSQRLHNEEEGIATRRKTNRSPLFFVPLHRSQIDKLQLGKATGRKRGKIPKRKVGAF</sequence>
<accession>A0A2I0JQZ7</accession>